<dbReference type="GO" id="GO:0007165">
    <property type="term" value="P:signal transduction"/>
    <property type="evidence" value="ECO:0007669"/>
    <property type="project" value="InterPro"/>
</dbReference>
<evidence type="ECO:0000259" key="1">
    <source>
        <dbReference type="Pfam" id="PF13676"/>
    </source>
</evidence>
<evidence type="ECO:0000313" key="3">
    <source>
        <dbReference type="Proteomes" id="UP000294200"/>
    </source>
</evidence>
<sequence>MTEPSERFWDDLLLFIEERKVIPVVGPELVTLCEGNQNIPIHRWVARRLVEILELPAGELPEGFDLNDAVALHLRRHGEREELYARIYRILRNNTLAPSEPLMALAAIPGFDLFVSLTFDSILSDAIAQARGGLRPEQIAYSTNAVRDLSAPRTESRQPVVFHLLGRASSSPEYAICDEDLLEFLHALQDRQRQPHKLFDELRGNHLLILGCGFGDWLARFFLRTARSLELSQKRKRWEIFADGQIASDPGLTVFFESFSAETRVLQLTAAQFVNELTLRWTAAHPPEAPGASALKDVHESVALYVPQGAVFLSYARENLEVASRLADGLRMSGLDVWFDKNALHVGEDFARSIRHAIEGCSLFLPVLSHEALSEYNRRRYFWREWNEADDFAKGMAPDETFIIPIVVDETRIDRSALPETFKRSHGASLMGGTLTPDAAAWLKQLVRDFHRRQRAA</sequence>
<name>A0A4R0X515_9BURK</name>
<dbReference type="InterPro" id="IPR035897">
    <property type="entry name" value="Toll_tir_struct_dom_sf"/>
</dbReference>
<gene>
    <name evidence="2" type="ORF">BZM27_48100</name>
</gene>
<dbReference type="SUPFAM" id="SSF52200">
    <property type="entry name" value="Toll/Interleukin receptor TIR domain"/>
    <property type="match status" value="1"/>
</dbReference>
<reference evidence="2 3" key="1">
    <citation type="submission" date="2017-02" db="EMBL/GenBank/DDBJ databases">
        <title>Paraburkholderia sophoroidis sp. nov. and Paraburkholderia steynii sp. nov. rhizobial symbionts of the fynbos legume Hypocalyptus sophoroides.</title>
        <authorList>
            <person name="Steenkamp E.T."/>
            <person name="Beukes C.W."/>
            <person name="Van Zyl E."/>
            <person name="Avontuur J."/>
            <person name="Chan W.Y."/>
            <person name="Hassen A."/>
            <person name="Palmer M."/>
            <person name="Mthombeni L."/>
            <person name="Phalane F."/>
            <person name="Sereme K."/>
            <person name="Venter S.N."/>
        </authorList>
    </citation>
    <scope>NUCLEOTIDE SEQUENCE [LARGE SCALE GENOMIC DNA]</scope>
    <source>
        <strain evidence="2 3">HC1.1ba</strain>
    </source>
</reference>
<accession>A0A4R0X515</accession>
<dbReference type="Proteomes" id="UP000294200">
    <property type="component" value="Unassembled WGS sequence"/>
</dbReference>
<feature type="domain" description="TIR" evidence="1">
    <location>
        <begin position="311"/>
        <end position="430"/>
    </location>
</feature>
<dbReference type="Gene3D" id="3.40.50.10140">
    <property type="entry name" value="Toll/interleukin-1 receptor homology (TIR) domain"/>
    <property type="match status" value="1"/>
</dbReference>
<dbReference type="Pfam" id="PF13289">
    <property type="entry name" value="SIR2_2"/>
    <property type="match status" value="1"/>
</dbReference>
<proteinExistence type="predicted"/>
<comment type="caution">
    <text evidence="2">The sequence shown here is derived from an EMBL/GenBank/DDBJ whole genome shotgun (WGS) entry which is preliminary data.</text>
</comment>
<evidence type="ECO:0000313" key="2">
    <source>
        <dbReference type="EMBL" id="TCG03485.1"/>
    </source>
</evidence>
<dbReference type="InterPro" id="IPR000157">
    <property type="entry name" value="TIR_dom"/>
</dbReference>
<protein>
    <recommendedName>
        <fullName evidence="1">TIR domain-containing protein</fullName>
    </recommendedName>
</protein>
<dbReference type="Pfam" id="PF13676">
    <property type="entry name" value="TIR_2"/>
    <property type="match status" value="1"/>
</dbReference>
<dbReference type="AlphaFoldDB" id="A0A4R0X515"/>
<keyword evidence="3" id="KW-1185">Reference proteome</keyword>
<dbReference type="EMBL" id="MWML01000396">
    <property type="protein sequence ID" value="TCG03485.1"/>
    <property type="molecule type" value="Genomic_DNA"/>
</dbReference>
<organism evidence="2 3">
    <name type="scientific">Paraburkholderia steynii</name>
    <dbReference type="NCBI Taxonomy" id="1245441"/>
    <lineage>
        <taxon>Bacteria</taxon>
        <taxon>Pseudomonadati</taxon>
        <taxon>Pseudomonadota</taxon>
        <taxon>Betaproteobacteria</taxon>
        <taxon>Burkholderiales</taxon>
        <taxon>Burkholderiaceae</taxon>
        <taxon>Paraburkholderia</taxon>
    </lineage>
</organism>